<dbReference type="KEGG" id="nao:Y958_03215"/>
<protein>
    <submittedName>
        <fullName evidence="2">Prolyl-tRNA editing protein</fullName>
    </submittedName>
</protein>
<name>A0A248JML2_9PROT</name>
<dbReference type="SUPFAM" id="SSF55826">
    <property type="entry name" value="YbaK/ProRS associated domain"/>
    <property type="match status" value="1"/>
</dbReference>
<feature type="domain" description="YbaK/aminoacyl-tRNA synthetase-associated" evidence="1">
    <location>
        <begin position="31"/>
        <end position="155"/>
    </location>
</feature>
<dbReference type="Proteomes" id="UP000197153">
    <property type="component" value="Chromosome 1"/>
</dbReference>
<dbReference type="CDD" id="cd04333">
    <property type="entry name" value="ProX_deacylase"/>
    <property type="match status" value="1"/>
</dbReference>
<evidence type="ECO:0000313" key="3">
    <source>
        <dbReference type="Proteomes" id="UP000197153"/>
    </source>
</evidence>
<dbReference type="AlphaFoldDB" id="A0A248JML2"/>
<sequence>MAGPLSPSAQKIQNLLNDLGQPIHVVEFAATTRTAAEAAAVIGCDAAQIAKSIVFRTREKNAPVLVVASGATRINEALVAKALADMLSGDRLLRADPEYVRLTTGFPIGGVPPLGHAVTPVTLFDRRLLSFPTVWAAAGTPNAVFAIAPDVLARLAGARVVDVA</sequence>
<accession>A0A248JML2</accession>
<evidence type="ECO:0000259" key="1">
    <source>
        <dbReference type="Pfam" id="PF04073"/>
    </source>
</evidence>
<proteinExistence type="predicted"/>
<evidence type="ECO:0000313" key="2">
    <source>
        <dbReference type="EMBL" id="ASG19947.1"/>
    </source>
</evidence>
<dbReference type="Gene3D" id="3.90.960.10">
    <property type="entry name" value="YbaK/aminoacyl-tRNA synthetase-associated domain"/>
    <property type="match status" value="1"/>
</dbReference>
<dbReference type="EMBL" id="CP022110">
    <property type="protein sequence ID" value="ASG19947.1"/>
    <property type="molecule type" value="Genomic_DNA"/>
</dbReference>
<dbReference type="PANTHER" id="PTHR30411">
    <property type="entry name" value="CYTOPLASMIC PROTEIN"/>
    <property type="match status" value="1"/>
</dbReference>
<dbReference type="RefSeq" id="WP_088870883.1">
    <property type="nucleotide sequence ID" value="NZ_CP022110.1"/>
</dbReference>
<dbReference type="InterPro" id="IPR036754">
    <property type="entry name" value="YbaK/aa-tRNA-synt-asso_dom_sf"/>
</dbReference>
<organism evidence="2 3">
    <name type="scientific">Nitrospirillum viridazoti CBAmc</name>
    <dbReference type="NCBI Taxonomy" id="1441467"/>
    <lineage>
        <taxon>Bacteria</taxon>
        <taxon>Pseudomonadati</taxon>
        <taxon>Pseudomonadota</taxon>
        <taxon>Alphaproteobacteria</taxon>
        <taxon>Rhodospirillales</taxon>
        <taxon>Azospirillaceae</taxon>
        <taxon>Nitrospirillum</taxon>
        <taxon>Nitrospirillum viridazoti</taxon>
    </lineage>
</organism>
<keyword evidence="3" id="KW-1185">Reference proteome</keyword>
<dbReference type="InterPro" id="IPR007214">
    <property type="entry name" value="YbaK/aa-tRNA-synth-assoc-dom"/>
</dbReference>
<dbReference type="Pfam" id="PF04073">
    <property type="entry name" value="tRNA_edit"/>
    <property type="match status" value="1"/>
</dbReference>
<reference evidence="2 3" key="1">
    <citation type="submission" date="2017-06" db="EMBL/GenBank/DDBJ databases">
        <title>Complete genome sequence of Nitrospirillum amazonense strain CBAmC, an endophytic nitrogen-fixing and plant growth-promoting bacterium, isolated from sugarcane.</title>
        <authorList>
            <person name="Schwab S."/>
            <person name="dos Santos Teixeira K.R."/>
            <person name="Simoes Araujo J.L."/>
            <person name="Soares Vidal M."/>
            <person name="Borges de Freitas H.R."/>
            <person name="Rivello Crivelaro A.L."/>
            <person name="Bueno de Camargo Nunes A."/>
            <person name="dos Santos C.M."/>
            <person name="Palmeira da Silva Rosa D."/>
            <person name="da Silva Padilha D."/>
            <person name="da Silva E."/>
            <person name="Araujo Terra L."/>
            <person name="Soares Mendes V."/>
            <person name="Farinelli L."/>
            <person name="Magalhaes Cruz L."/>
            <person name="Baldani J.I."/>
        </authorList>
    </citation>
    <scope>NUCLEOTIDE SEQUENCE [LARGE SCALE GENOMIC DNA]</scope>
    <source>
        <strain evidence="2 3">CBAmC</strain>
    </source>
</reference>
<gene>
    <name evidence="2" type="ORF">Y958_03215</name>
</gene>
<dbReference type="GO" id="GO:0002161">
    <property type="term" value="F:aminoacyl-tRNA deacylase activity"/>
    <property type="evidence" value="ECO:0007669"/>
    <property type="project" value="InterPro"/>
</dbReference>
<dbReference type="PANTHER" id="PTHR30411:SF1">
    <property type="entry name" value="CYTOPLASMIC PROTEIN"/>
    <property type="match status" value="1"/>
</dbReference>